<organism evidence="7 8">
    <name type="scientific">Protopolystoma xenopodis</name>
    <dbReference type="NCBI Taxonomy" id="117903"/>
    <lineage>
        <taxon>Eukaryota</taxon>
        <taxon>Metazoa</taxon>
        <taxon>Spiralia</taxon>
        <taxon>Lophotrochozoa</taxon>
        <taxon>Platyhelminthes</taxon>
        <taxon>Monogenea</taxon>
        <taxon>Polyopisthocotylea</taxon>
        <taxon>Polystomatidea</taxon>
        <taxon>Polystomatidae</taxon>
        <taxon>Protopolystoma</taxon>
    </lineage>
</organism>
<keyword evidence="5" id="KW-0175">Coiled coil</keyword>
<comment type="similarity">
    <text evidence="3">Belongs to the EBP2 family.</text>
</comment>
<dbReference type="GO" id="GO:0030687">
    <property type="term" value="C:preribosome, large subunit precursor"/>
    <property type="evidence" value="ECO:0007669"/>
    <property type="project" value="TreeGrafter"/>
</dbReference>
<dbReference type="EMBL" id="CAAALY010013390">
    <property type="protein sequence ID" value="VEL11968.1"/>
    <property type="molecule type" value="Genomic_DNA"/>
</dbReference>
<comment type="caution">
    <text evidence="7">The sequence shown here is derived from an EMBL/GenBank/DDBJ whole genome shotgun (WGS) entry which is preliminary data.</text>
</comment>
<evidence type="ECO:0000313" key="8">
    <source>
        <dbReference type="Proteomes" id="UP000784294"/>
    </source>
</evidence>
<dbReference type="OrthoDB" id="443772at2759"/>
<sequence>MVLACTLHDLRIIVYLEAIAALTTGTTVIKNEYGTTFQQLAQAGVLVVLPKLAQLGVPTKRPDDYFAEMIRKRLIVTEKRLELRDRARQLREGRKFGKQMQLQVVQARRDERKRLNEAVKSARAHGKGMSLGW</sequence>
<dbReference type="PANTHER" id="PTHR13028:SF0">
    <property type="entry name" value="RRNA-PROCESSING PROTEIN EBP2-RELATED"/>
    <property type="match status" value="1"/>
</dbReference>
<name>A0A3S5FCE2_9PLAT</name>
<accession>A0A3S5FCE2</accession>
<evidence type="ECO:0000256" key="3">
    <source>
        <dbReference type="ARBA" id="ARBA00007336"/>
    </source>
</evidence>
<dbReference type="Proteomes" id="UP000784294">
    <property type="component" value="Unassembled WGS sequence"/>
</dbReference>
<reference evidence="7" key="1">
    <citation type="submission" date="2018-11" db="EMBL/GenBank/DDBJ databases">
        <authorList>
            <consortium name="Pathogen Informatics"/>
        </authorList>
    </citation>
    <scope>NUCLEOTIDE SEQUENCE</scope>
</reference>
<dbReference type="InterPro" id="IPR008610">
    <property type="entry name" value="Ebp2"/>
</dbReference>
<gene>
    <name evidence="7" type="ORF">PXEA_LOCUS5408</name>
</gene>
<evidence type="ECO:0000256" key="5">
    <source>
        <dbReference type="ARBA" id="ARBA00023054"/>
    </source>
</evidence>
<evidence type="ECO:0000256" key="1">
    <source>
        <dbReference type="ARBA" id="ARBA00003387"/>
    </source>
</evidence>
<dbReference type="GO" id="GO:0034399">
    <property type="term" value="C:nuclear periphery"/>
    <property type="evidence" value="ECO:0007669"/>
    <property type="project" value="TreeGrafter"/>
</dbReference>
<dbReference type="GO" id="GO:0005730">
    <property type="term" value="C:nucleolus"/>
    <property type="evidence" value="ECO:0007669"/>
    <property type="project" value="UniProtKB-SubCell"/>
</dbReference>
<dbReference type="Pfam" id="PF05890">
    <property type="entry name" value="Ebp2"/>
    <property type="match status" value="1"/>
</dbReference>
<keyword evidence="8" id="KW-1185">Reference proteome</keyword>
<protein>
    <submittedName>
        <fullName evidence="7">Uncharacterized protein</fullName>
    </submittedName>
</protein>
<evidence type="ECO:0000256" key="6">
    <source>
        <dbReference type="ARBA" id="ARBA00023242"/>
    </source>
</evidence>
<proteinExistence type="inferred from homology"/>
<evidence type="ECO:0000256" key="2">
    <source>
        <dbReference type="ARBA" id="ARBA00004604"/>
    </source>
</evidence>
<comment type="subcellular location">
    <subcellularLocation>
        <location evidence="2">Nucleus</location>
        <location evidence="2">Nucleolus</location>
    </subcellularLocation>
</comment>
<dbReference type="GO" id="GO:0006364">
    <property type="term" value="P:rRNA processing"/>
    <property type="evidence" value="ECO:0007669"/>
    <property type="project" value="TreeGrafter"/>
</dbReference>
<evidence type="ECO:0000256" key="4">
    <source>
        <dbReference type="ARBA" id="ARBA00022517"/>
    </source>
</evidence>
<keyword evidence="4" id="KW-0690">Ribosome biogenesis</keyword>
<evidence type="ECO:0000313" key="7">
    <source>
        <dbReference type="EMBL" id="VEL11968.1"/>
    </source>
</evidence>
<dbReference type="GO" id="GO:0042273">
    <property type="term" value="P:ribosomal large subunit biogenesis"/>
    <property type="evidence" value="ECO:0007669"/>
    <property type="project" value="TreeGrafter"/>
</dbReference>
<comment type="function">
    <text evidence="1">Required for the processing of the 27S pre-rRNA.</text>
</comment>
<keyword evidence="6" id="KW-0539">Nucleus</keyword>
<dbReference type="AlphaFoldDB" id="A0A3S5FCE2"/>
<dbReference type="PANTHER" id="PTHR13028">
    <property type="entry name" value="RRNA PROCESSING PROTEIN EBNA1-BINDING PROTEIN-RELATED"/>
    <property type="match status" value="1"/>
</dbReference>